<accession>A0ABN1KBM7</accession>
<dbReference type="SUPFAM" id="SSF54593">
    <property type="entry name" value="Glyoxalase/Bleomycin resistance protein/Dihydroxybiphenyl dioxygenase"/>
    <property type="match status" value="1"/>
</dbReference>
<keyword evidence="3" id="KW-1185">Reference proteome</keyword>
<dbReference type="Proteomes" id="UP001500279">
    <property type="component" value="Unassembled WGS sequence"/>
</dbReference>
<dbReference type="InterPro" id="IPR050383">
    <property type="entry name" value="GlyoxalaseI/FosfomycinResist"/>
</dbReference>
<organism evidence="2 3">
    <name type="scientific">Ideonella azotifigens</name>
    <dbReference type="NCBI Taxonomy" id="513160"/>
    <lineage>
        <taxon>Bacteria</taxon>
        <taxon>Pseudomonadati</taxon>
        <taxon>Pseudomonadota</taxon>
        <taxon>Betaproteobacteria</taxon>
        <taxon>Burkholderiales</taxon>
        <taxon>Sphaerotilaceae</taxon>
        <taxon>Ideonella</taxon>
    </lineage>
</organism>
<dbReference type="InterPro" id="IPR004360">
    <property type="entry name" value="Glyas_Fos-R_dOase_dom"/>
</dbReference>
<dbReference type="InterPro" id="IPR037523">
    <property type="entry name" value="VOC_core"/>
</dbReference>
<dbReference type="Gene3D" id="3.10.180.10">
    <property type="entry name" value="2,3-Dihydroxybiphenyl 1,2-Dioxygenase, domain 1"/>
    <property type="match status" value="1"/>
</dbReference>
<dbReference type="EMBL" id="BAAAEW010000032">
    <property type="protein sequence ID" value="GAA0761582.1"/>
    <property type="molecule type" value="Genomic_DNA"/>
</dbReference>
<dbReference type="Pfam" id="PF00903">
    <property type="entry name" value="Glyoxalase"/>
    <property type="match status" value="1"/>
</dbReference>
<sequence>MTASALPNLSHVGVFVHDLPRMVDFYTSVFGLKITDRGMGKTFRNELVFLSARPEQHHQLVLSSGRPAEAVFSTVMQLSFIVQALDDLRRVKQDALRLGASQMRGLNHGNALSIYFSDPEGNTVEVYLDTPYYVAQPHGDPLDLEKADAEIWTETERICRADPTFLPREEWQRQFSAESA</sequence>
<feature type="domain" description="VOC" evidence="1">
    <location>
        <begin position="8"/>
        <end position="129"/>
    </location>
</feature>
<evidence type="ECO:0000313" key="2">
    <source>
        <dbReference type="EMBL" id="GAA0761582.1"/>
    </source>
</evidence>
<proteinExistence type="predicted"/>
<dbReference type="PROSITE" id="PS51819">
    <property type="entry name" value="VOC"/>
    <property type="match status" value="1"/>
</dbReference>
<dbReference type="RefSeq" id="WP_141284519.1">
    <property type="nucleotide sequence ID" value="NZ_BAAAEW010000032.1"/>
</dbReference>
<dbReference type="PANTHER" id="PTHR21366">
    <property type="entry name" value="GLYOXALASE FAMILY PROTEIN"/>
    <property type="match status" value="1"/>
</dbReference>
<evidence type="ECO:0000313" key="3">
    <source>
        <dbReference type="Proteomes" id="UP001500279"/>
    </source>
</evidence>
<protein>
    <recommendedName>
        <fullName evidence="1">VOC domain-containing protein</fullName>
    </recommendedName>
</protein>
<gene>
    <name evidence="2" type="ORF">GCM10009107_45150</name>
</gene>
<reference evidence="2 3" key="1">
    <citation type="journal article" date="2019" name="Int. J. Syst. Evol. Microbiol.">
        <title>The Global Catalogue of Microorganisms (GCM) 10K type strain sequencing project: providing services to taxonomists for standard genome sequencing and annotation.</title>
        <authorList>
            <consortium name="The Broad Institute Genomics Platform"/>
            <consortium name="The Broad Institute Genome Sequencing Center for Infectious Disease"/>
            <person name="Wu L."/>
            <person name="Ma J."/>
        </authorList>
    </citation>
    <scope>NUCLEOTIDE SEQUENCE [LARGE SCALE GENOMIC DNA]</scope>
    <source>
        <strain evidence="2 3">JCM 15503</strain>
    </source>
</reference>
<name>A0ABN1KBM7_9BURK</name>
<dbReference type="PANTHER" id="PTHR21366:SF14">
    <property type="entry name" value="GLYOXALASE DOMAIN-CONTAINING PROTEIN 5"/>
    <property type="match status" value="1"/>
</dbReference>
<comment type="caution">
    <text evidence="2">The sequence shown here is derived from an EMBL/GenBank/DDBJ whole genome shotgun (WGS) entry which is preliminary data.</text>
</comment>
<evidence type="ECO:0000259" key="1">
    <source>
        <dbReference type="PROSITE" id="PS51819"/>
    </source>
</evidence>
<dbReference type="InterPro" id="IPR029068">
    <property type="entry name" value="Glyas_Bleomycin-R_OHBP_Dase"/>
</dbReference>